<evidence type="ECO:0000313" key="2">
    <source>
        <dbReference type="Proteomes" id="UP000461506"/>
    </source>
</evidence>
<name>A0A844DUQ7_9FIRM</name>
<evidence type="ECO:0000313" key="1">
    <source>
        <dbReference type="EMBL" id="MSC63964.1"/>
    </source>
</evidence>
<dbReference type="EMBL" id="WKQN01000013">
    <property type="protein sequence ID" value="MSC63964.1"/>
    <property type="molecule type" value="Genomic_DNA"/>
</dbReference>
<proteinExistence type="predicted"/>
<reference evidence="1 2" key="1">
    <citation type="journal article" date="2019" name="Nat. Med.">
        <title>A library of human gut bacterial isolates paired with longitudinal multiomics data enables mechanistic microbiome research.</title>
        <authorList>
            <person name="Poyet M."/>
            <person name="Groussin M."/>
            <person name="Gibbons S.M."/>
            <person name="Avila-Pacheco J."/>
            <person name="Jiang X."/>
            <person name="Kearney S.M."/>
            <person name="Perrotta A.R."/>
            <person name="Berdy B."/>
            <person name="Zhao S."/>
            <person name="Lieberman T.D."/>
            <person name="Swanson P.K."/>
            <person name="Smith M."/>
            <person name="Roesemann S."/>
            <person name="Alexander J.E."/>
            <person name="Rich S.A."/>
            <person name="Livny J."/>
            <person name="Vlamakis H."/>
            <person name="Clish C."/>
            <person name="Bullock K."/>
            <person name="Deik A."/>
            <person name="Scott J."/>
            <person name="Pierce K.A."/>
            <person name="Xavier R.J."/>
            <person name="Alm E.J."/>
        </authorList>
    </citation>
    <scope>NUCLEOTIDE SEQUENCE [LARGE SCALE GENOMIC DNA]</scope>
    <source>
        <strain evidence="1 2">BIOML-A1</strain>
    </source>
</reference>
<dbReference type="OrthoDB" id="1854715at2"/>
<dbReference type="AlphaFoldDB" id="A0A844DUQ7"/>
<gene>
    <name evidence="1" type="ORF">GKD95_11635</name>
</gene>
<dbReference type="RefSeq" id="WP_143405634.1">
    <property type="nucleotide sequence ID" value="NZ_CABVEM010000005.1"/>
</dbReference>
<protein>
    <submittedName>
        <fullName evidence="1">Uncharacterized protein</fullName>
    </submittedName>
</protein>
<dbReference type="Proteomes" id="UP000461506">
    <property type="component" value="Unassembled WGS sequence"/>
</dbReference>
<organism evidence="1 2">
    <name type="scientific">Faecalibacterium prausnitzii</name>
    <dbReference type="NCBI Taxonomy" id="853"/>
    <lineage>
        <taxon>Bacteria</taxon>
        <taxon>Bacillati</taxon>
        <taxon>Bacillota</taxon>
        <taxon>Clostridia</taxon>
        <taxon>Eubacteriales</taxon>
        <taxon>Oscillospiraceae</taxon>
        <taxon>Faecalibacterium</taxon>
    </lineage>
</organism>
<comment type="caution">
    <text evidence="1">The sequence shown here is derived from an EMBL/GenBank/DDBJ whole genome shotgun (WGS) entry which is preliminary data.</text>
</comment>
<sequence length="74" mass="8818">MSAKEYFQRDAERETFYRTFYQICRRFNVTWSTATPEVRAFIEEVTRVTYEREKAKRNGVSLSTVKPFFGDTAC</sequence>
<accession>A0A844DUQ7</accession>